<evidence type="ECO:0000313" key="2">
    <source>
        <dbReference type="Proteomes" id="UP000811609"/>
    </source>
</evidence>
<dbReference type="AlphaFoldDB" id="A0A8T1QUD7"/>
<accession>A0A8T1QUD7</accession>
<keyword evidence="2" id="KW-1185">Reference proteome</keyword>
<protein>
    <submittedName>
        <fullName evidence="1">Uncharacterized protein</fullName>
    </submittedName>
</protein>
<dbReference type="Proteomes" id="UP000811609">
    <property type="component" value="Chromosome 4"/>
</dbReference>
<name>A0A8T1QUD7_CARIL</name>
<comment type="caution">
    <text evidence="1">The sequence shown here is derived from an EMBL/GenBank/DDBJ whole genome shotgun (WGS) entry which is preliminary data.</text>
</comment>
<reference evidence="1" key="1">
    <citation type="submission" date="2020-12" db="EMBL/GenBank/DDBJ databases">
        <title>WGS assembly of Carya illinoinensis cv. Pawnee.</title>
        <authorList>
            <person name="Platts A."/>
            <person name="Shu S."/>
            <person name="Wright S."/>
            <person name="Barry K."/>
            <person name="Edger P."/>
            <person name="Pires J.C."/>
            <person name="Schmutz J."/>
        </authorList>
    </citation>
    <scope>NUCLEOTIDE SEQUENCE</scope>
    <source>
        <tissue evidence="1">Leaf</tissue>
    </source>
</reference>
<dbReference type="EMBL" id="CM031812">
    <property type="protein sequence ID" value="KAG6658137.1"/>
    <property type="molecule type" value="Genomic_DNA"/>
</dbReference>
<gene>
    <name evidence="1" type="ORF">CIPAW_04G139400</name>
</gene>
<evidence type="ECO:0000313" key="1">
    <source>
        <dbReference type="EMBL" id="KAG6658137.1"/>
    </source>
</evidence>
<proteinExistence type="predicted"/>
<organism evidence="1 2">
    <name type="scientific">Carya illinoinensis</name>
    <name type="common">Pecan</name>
    <dbReference type="NCBI Taxonomy" id="32201"/>
    <lineage>
        <taxon>Eukaryota</taxon>
        <taxon>Viridiplantae</taxon>
        <taxon>Streptophyta</taxon>
        <taxon>Embryophyta</taxon>
        <taxon>Tracheophyta</taxon>
        <taxon>Spermatophyta</taxon>
        <taxon>Magnoliopsida</taxon>
        <taxon>eudicotyledons</taxon>
        <taxon>Gunneridae</taxon>
        <taxon>Pentapetalae</taxon>
        <taxon>rosids</taxon>
        <taxon>fabids</taxon>
        <taxon>Fagales</taxon>
        <taxon>Juglandaceae</taxon>
        <taxon>Carya</taxon>
    </lineage>
</organism>
<sequence>MVRILMGETPFTLTYGHEAMTSVEVGILASKGCDTSSFNKWVCPRAFKVGDLVLKQKGTTTRDKGKLGPQWEGPYVVTGNNHLGSYWLRDSQRNEPPHPWNTGRLWKFYC</sequence>